<dbReference type="EMBL" id="PVZF01000030">
    <property type="protein sequence ID" value="PRY07258.1"/>
    <property type="molecule type" value="Genomic_DNA"/>
</dbReference>
<feature type="region of interest" description="Disordered" evidence="1">
    <location>
        <begin position="210"/>
        <end position="229"/>
    </location>
</feature>
<keyword evidence="3" id="KW-1185">Reference proteome</keyword>
<comment type="caution">
    <text evidence="2">The sequence shown here is derived from an EMBL/GenBank/DDBJ whole genome shotgun (WGS) entry which is preliminary data.</text>
</comment>
<dbReference type="Proteomes" id="UP000238083">
    <property type="component" value="Unassembled WGS sequence"/>
</dbReference>
<evidence type="ECO:0000256" key="1">
    <source>
        <dbReference type="SAM" id="MobiDB-lite"/>
    </source>
</evidence>
<dbReference type="OrthoDB" id="9939440at2"/>
<reference evidence="2 3" key="1">
    <citation type="submission" date="2018-03" db="EMBL/GenBank/DDBJ databases">
        <title>Genomic Encyclopedia of Archaeal and Bacterial Type Strains, Phase II (KMG-II): from individual species to whole genera.</title>
        <authorList>
            <person name="Goeker M."/>
        </authorList>
    </citation>
    <scope>NUCLEOTIDE SEQUENCE [LARGE SCALE GENOMIC DNA]</scope>
    <source>
        <strain evidence="2 3">DSM 19711</strain>
    </source>
</reference>
<dbReference type="AlphaFoldDB" id="A0A2T0QRB3"/>
<evidence type="ECO:0000313" key="3">
    <source>
        <dbReference type="Proteomes" id="UP000238083"/>
    </source>
</evidence>
<proteinExistence type="predicted"/>
<organism evidence="2 3">
    <name type="scientific">Kineococcus rhizosphaerae</name>
    <dbReference type="NCBI Taxonomy" id="559628"/>
    <lineage>
        <taxon>Bacteria</taxon>
        <taxon>Bacillati</taxon>
        <taxon>Actinomycetota</taxon>
        <taxon>Actinomycetes</taxon>
        <taxon>Kineosporiales</taxon>
        <taxon>Kineosporiaceae</taxon>
        <taxon>Kineococcus</taxon>
    </lineage>
</organism>
<name>A0A2T0QRB3_9ACTN</name>
<accession>A0A2T0QRB3</accession>
<feature type="region of interest" description="Disordered" evidence="1">
    <location>
        <begin position="1"/>
        <end position="28"/>
    </location>
</feature>
<dbReference type="RefSeq" id="WP_106215658.1">
    <property type="nucleotide sequence ID" value="NZ_PVZF01000030.1"/>
</dbReference>
<evidence type="ECO:0000313" key="2">
    <source>
        <dbReference type="EMBL" id="PRY07258.1"/>
    </source>
</evidence>
<sequence length="229" mass="25761">MNTVAEPQVDRRRRPVNPSPDRVSLRAQAEREVQDVMAQLQDKSEEEQLIEIGRLTNEAFDLEKTTMQRAVAAAFSSEFYDGSRFNLAPLLGVTTTSWAERRRRALQVPEPRWLRNASRDEIAARAQEMGFPHLPEEEERLVELGVAAVAAQEKKAALTEQRNAMVRRMYTASYTNPQGRTQPQLAKLAGISDRLVWQIINPLSQRRAAKKAAQSAVRPSAEVAGGDER</sequence>
<gene>
    <name evidence="2" type="ORF">CLV37_1303</name>
</gene>
<protein>
    <submittedName>
        <fullName evidence="2">Uncharacterized protein</fullName>
    </submittedName>
</protein>